<accession>A0AC34FUW8</accession>
<dbReference type="Proteomes" id="UP000887579">
    <property type="component" value="Unplaced"/>
</dbReference>
<sequence>MILLLPFCLFYGIVADLSCKNHNDQNVNWFIIYKLPKENNLAAYFYADEINPQFELFDDITAPNTPIQNTFVQRDSITFTDGIPAAIIEYNDQIYSEKAPHRAFAHAKGMVHYFHTSGYYVTHSFPKYVRNFQQVPTNALIQAQHMVCLTIDEANLAKIVHHLYIFHPQISTILVEVLDERIPELDQINRGTFDNTFEMEDTVLNIEGNFQVRMFSKSLLNANDLWDIMVGKYASNDVYMVQSNWNVNSQIGSQFINDILTIELSIGNVNRQWTHNNDHSKIALTSKDANNKVLCFSDVNHDVSH</sequence>
<proteinExistence type="predicted"/>
<reference evidence="2" key="1">
    <citation type="submission" date="2022-11" db="UniProtKB">
        <authorList>
            <consortium name="WormBaseParasite"/>
        </authorList>
    </citation>
    <scope>IDENTIFICATION</scope>
</reference>
<organism evidence="1 2">
    <name type="scientific">Panagrolaimus sp. ES5</name>
    <dbReference type="NCBI Taxonomy" id="591445"/>
    <lineage>
        <taxon>Eukaryota</taxon>
        <taxon>Metazoa</taxon>
        <taxon>Ecdysozoa</taxon>
        <taxon>Nematoda</taxon>
        <taxon>Chromadorea</taxon>
        <taxon>Rhabditida</taxon>
        <taxon>Tylenchina</taxon>
        <taxon>Panagrolaimomorpha</taxon>
        <taxon>Panagrolaimoidea</taxon>
        <taxon>Panagrolaimidae</taxon>
        <taxon>Panagrolaimus</taxon>
    </lineage>
</organism>
<name>A0AC34FUW8_9BILA</name>
<evidence type="ECO:0000313" key="2">
    <source>
        <dbReference type="WBParaSite" id="ES5_v2.g21243.t1"/>
    </source>
</evidence>
<evidence type="ECO:0000313" key="1">
    <source>
        <dbReference type="Proteomes" id="UP000887579"/>
    </source>
</evidence>
<dbReference type="WBParaSite" id="ES5_v2.g21243.t1">
    <property type="protein sequence ID" value="ES5_v2.g21243.t1"/>
    <property type="gene ID" value="ES5_v2.g21243"/>
</dbReference>
<protein>
    <submittedName>
        <fullName evidence="2">Uncharacterized protein</fullName>
    </submittedName>
</protein>